<gene>
    <name evidence="8" type="ORF">ACFORL_08510</name>
</gene>
<accession>A0ABV8CFL9</accession>
<evidence type="ECO:0000256" key="2">
    <source>
        <dbReference type="ARBA" id="ARBA00022448"/>
    </source>
</evidence>
<feature type="transmembrane region" description="Helical" evidence="7">
    <location>
        <begin position="84"/>
        <end position="103"/>
    </location>
</feature>
<sequence>MKKKGSIKNFFAKLGPGLITGASDDDPSGIATYSQAGAQFGLGLLWTAFLTFPLMLAVQEMCARIGLASSQGLISNIKRHYSPFIIYTILLLMVPTIVFNISADIASMGAVIHLLVPAIPIFIASLVMCIFMLFYIIVLSYRQMVSFLKYLCLSLLLYLIIPFLCKQDLPAILKSSFTPGFIFTYEYVGMFIAILGTTISPYLFFWQTTMAVEDAKHKKTKLTGKHFTKMVQDVAVGMFSSNLVMYFIILTTGTVLYKNGIHQILTVEDAAKALEPLAGEFAFLLFSLGILGTGFLAIPVLAGCLSYMVCSTFDCSEGLDKKLKHAKLFYFLIGLSILLALLLNLIGLNPIKALIISAIANGLASPPLLLIILWMANDKKIMGKKTNGILSNSLGVLTWILMTGASILFFYFQLVK</sequence>
<feature type="transmembrane region" description="Helical" evidence="7">
    <location>
        <begin position="353"/>
        <end position="376"/>
    </location>
</feature>
<name>A0ABV8CFL9_9GAMM</name>
<comment type="subcellular location">
    <subcellularLocation>
        <location evidence="1">Membrane</location>
        <topology evidence="1">Multi-pass membrane protein</topology>
    </subcellularLocation>
</comment>
<dbReference type="PANTHER" id="PTHR11706">
    <property type="entry name" value="SOLUTE CARRIER PROTEIN FAMILY 11 MEMBER"/>
    <property type="match status" value="1"/>
</dbReference>
<organism evidence="8 9">
    <name type="scientific">Legionella dresdenensis</name>
    <dbReference type="NCBI Taxonomy" id="450200"/>
    <lineage>
        <taxon>Bacteria</taxon>
        <taxon>Pseudomonadati</taxon>
        <taxon>Pseudomonadota</taxon>
        <taxon>Gammaproteobacteria</taxon>
        <taxon>Legionellales</taxon>
        <taxon>Legionellaceae</taxon>
        <taxon>Legionella</taxon>
    </lineage>
</organism>
<feature type="transmembrane region" description="Helical" evidence="7">
    <location>
        <begin position="328"/>
        <end position="347"/>
    </location>
</feature>
<evidence type="ECO:0000256" key="5">
    <source>
        <dbReference type="ARBA" id="ARBA00022989"/>
    </source>
</evidence>
<keyword evidence="9" id="KW-1185">Reference proteome</keyword>
<keyword evidence="3 7" id="KW-0812">Transmembrane</keyword>
<proteinExistence type="predicted"/>
<feature type="transmembrane region" description="Helical" evidence="7">
    <location>
        <begin position="115"/>
        <end position="138"/>
    </location>
</feature>
<evidence type="ECO:0000256" key="6">
    <source>
        <dbReference type="ARBA" id="ARBA00023136"/>
    </source>
</evidence>
<feature type="transmembrane region" description="Helical" evidence="7">
    <location>
        <begin position="184"/>
        <end position="206"/>
    </location>
</feature>
<feature type="transmembrane region" description="Helical" evidence="7">
    <location>
        <begin position="227"/>
        <end position="249"/>
    </location>
</feature>
<comment type="caution">
    <text evidence="8">The sequence shown here is derived from an EMBL/GenBank/DDBJ whole genome shotgun (WGS) entry which is preliminary data.</text>
</comment>
<evidence type="ECO:0000256" key="3">
    <source>
        <dbReference type="ARBA" id="ARBA00022692"/>
    </source>
</evidence>
<evidence type="ECO:0000313" key="8">
    <source>
        <dbReference type="EMBL" id="MFC3909115.1"/>
    </source>
</evidence>
<keyword evidence="4" id="KW-0769">Symport</keyword>
<dbReference type="InterPro" id="IPR001046">
    <property type="entry name" value="NRAMP_fam"/>
</dbReference>
<keyword evidence="2" id="KW-0813">Transport</keyword>
<evidence type="ECO:0000256" key="7">
    <source>
        <dbReference type="SAM" id="Phobius"/>
    </source>
</evidence>
<keyword evidence="5 7" id="KW-1133">Transmembrane helix</keyword>
<keyword evidence="6 7" id="KW-0472">Membrane</keyword>
<evidence type="ECO:0000313" key="9">
    <source>
        <dbReference type="Proteomes" id="UP001595758"/>
    </source>
</evidence>
<feature type="transmembrane region" description="Helical" evidence="7">
    <location>
        <begin position="43"/>
        <end position="63"/>
    </location>
</feature>
<dbReference type="PANTHER" id="PTHR11706:SF33">
    <property type="entry name" value="NATURAL RESISTANCE-ASSOCIATED MACROPHAGE PROTEIN 2"/>
    <property type="match status" value="1"/>
</dbReference>
<evidence type="ECO:0000256" key="1">
    <source>
        <dbReference type="ARBA" id="ARBA00004141"/>
    </source>
</evidence>
<dbReference type="Proteomes" id="UP001595758">
    <property type="component" value="Unassembled WGS sequence"/>
</dbReference>
<dbReference type="EMBL" id="JBHSAB010000020">
    <property type="protein sequence ID" value="MFC3909115.1"/>
    <property type="molecule type" value="Genomic_DNA"/>
</dbReference>
<reference evidence="9" key="1">
    <citation type="journal article" date="2019" name="Int. J. Syst. Evol. Microbiol.">
        <title>The Global Catalogue of Microorganisms (GCM) 10K type strain sequencing project: providing services to taxonomists for standard genome sequencing and annotation.</title>
        <authorList>
            <consortium name="The Broad Institute Genomics Platform"/>
            <consortium name="The Broad Institute Genome Sequencing Center for Infectious Disease"/>
            <person name="Wu L."/>
            <person name="Ma J."/>
        </authorList>
    </citation>
    <scope>NUCLEOTIDE SEQUENCE [LARGE SCALE GENOMIC DNA]</scope>
    <source>
        <strain evidence="9">CCUG 59858</strain>
    </source>
</reference>
<protein>
    <submittedName>
        <fullName evidence="8">NRAMP family divalent metal transporter</fullName>
    </submittedName>
</protein>
<dbReference type="Pfam" id="PF01566">
    <property type="entry name" value="Nramp"/>
    <property type="match status" value="1"/>
</dbReference>
<feature type="transmembrane region" description="Helical" evidence="7">
    <location>
        <begin position="281"/>
        <end position="307"/>
    </location>
</feature>
<evidence type="ECO:0000256" key="4">
    <source>
        <dbReference type="ARBA" id="ARBA00022847"/>
    </source>
</evidence>
<feature type="transmembrane region" description="Helical" evidence="7">
    <location>
        <begin position="147"/>
        <end position="164"/>
    </location>
</feature>
<feature type="transmembrane region" description="Helical" evidence="7">
    <location>
        <begin position="388"/>
        <end position="412"/>
    </location>
</feature>
<dbReference type="RefSeq" id="WP_382343032.1">
    <property type="nucleotide sequence ID" value="NZ_JBHSAB010000020.1"/>
</dbReference>